<feature type="binding site" evidence="4">
    <location>
        <position position="145"/>
    </location>
    <ligand>
        <name>S-adenosyl-L-methionine</name>
        <dbReference type="ChEBI" id="CHEBI:59789"/>
    </ligand>
</feature>
<dbReference type="HAMAP" id="MF_03044">
    <property type="entry name" value="BMT2"/>
    <property type="match status" value="1"/>
</dbReference>
<dbReference type="CDD" id="cd02440">
    <property type="entry name" value="AdoMet_MTases"/>
    <property type="match status" value="1"/>
</dbReference>
<comment type="function">
    <text evidence="4">S-adenosyl-L-methionine-binding protein that acts as an inhibitor of mTORC1 signaling. Acts as a sensor of S-adenosyl-L-methionine to signal methionine sufficiency to mTORC1. Probably also acts as a S-adenosyl-L-methionine-dependent methyltransferase.</text>
</comment>
<gene>
    <name evidence="6" type="primary">LOC107267096</name>
</gene>
<dbReference type="EC" id="2.1.1.-" evidence="4"/>
<evidence type="ECO:0000313" key="6">
    <source>
        <dbReference type="RefSeq" id="XP_015593834.1"/>
    </source>
</evidence>
<feature type="binding site" evidence="4">
    <location>
        <position position="127"/>
    </location>
    <ligand>
        <name>S-adenosyl-L-methionine</name>
        <dbReference type="ChEBI" id="CHEBI:59789"/>
    </ligand>
</feature>
<dbReference type="GO" id="GO:0032259">
    <property type="term" value="P:methylation"/>
    <property type="evidence" value="ECO:0007669"/>
    <property type="project" value="UniProtKB-KW"/>
</dbReference>
<dbReference type="KEGG" id="ccin:107267096"/>
<dbReference type="PANTHER" id="PTHR21008">
    <property type="entry name" value="S-ADENOSYLMETHIONINE SENSOR UPSTREAM OF MTORC1-RELATED"/>
    <property type="match status" value="1"/>
</dbReference>
<dbReference type="Proteomes" id="UP000694920">
    <property type="component" value="Unplaced"/>
</dbReference>
<dbReference type="GeneID" id="107267096"/>
<evidence type="ECO:0000256" key="1">
    <source>
        <dbReference type="ARBA" id="ARBA00022603"/>
    </source>
</evidence>
<comment type="similarity">
    <text evidence="4">Belongs to the BMT2 family.</text>
</comment>
<dbReference type="GO" id="GO:0008168">
    <property type="term" value="F:methyltransferase activity"/>
    <property type="evidence" value="ECO:0007669"/>
    <property type="project" value="UniProtKB-UniRule"/>
</dbReference>
<dbReference type="CTD" id="154743"/>
<accession>A0AAJ7BTE3</accession>
<evidence type="ECO:0000256" key="4">
    <source>
        <dbReference type="HAMAP-Rule" id="MF_03044"/>
    </source>
</evidence>
<dbReference type="InterPro" id="IPR021867">
    <property type="entry name" value="Bmt2/SAMTOR"/>
</dbReference>
<dbReference type="InterPro" id="IPR029063">
    <property type="entry name" value="SAM-dependent_MTases_sf"/>
</dbReference>
<keyword evidence="1 4" id="KW-0489">Methyltransferase</keyword>
<protein>
    <recommendedName>
        <fullName evidence="4">S-adenosylmethionine sensor upstream of mTORC1</fullName>
    </recommendedName>
    <alternativeName>
        <fullName evidence="4">Probable methyltransferase BMT2 homolog</fullName>
        <ecNumber evidence="4">2.1.1.-</ecNumber>
    </alternativeName>
</protein>
<dbReference type="PANTHER" id="PTHR21008:SF0">
    <property type="entry name" value="S-ADENOSYLMETHIONINE SENSOR UPSTREAM OF MTORC1"/>
    <property type="match status" value="1"/>
</dbReference>
<name>A0AAJ7BTE3_CEPCN</name>
<evidence type="ECO:0000313" key="5">
    <source>
        <dbReference type="Proteomes" id="UP000694920"/>
    </source>
</evidence>
<keyword evidence="5" id="KW-1185">Reference proteome</keyword>
<dbReference type="GO" id="GO:1904262">
    <property type="term" value="P:negative regulation of TORC1 signaling"/>
    <property type="evidence" value="ECO:0007669"/>
    <property type="project" value="TreeGrafter"/>
</dbReference>
<keyword evidence="2 4" id="KW-0808">Transferase</keyword>
<dbReference type="AlphaFoldDB" id="A0AAJ7BTE3"/>
<sequence>MASEEHKVLADFIKNTHSNLRKESQIHGATVAWRKHVEQKEILLKYAVSMQQLATKYWAKNVADPTKQLQCRIQWIKKQCIEYFFNEGRERYQKRELDIELKLTAITTKKKDSCSLNMEKLFLLDVGSCYNPFENMDQFHVTAIDLIPYSQNVLQCDFLNLNIRGNRIVNEETKTITELPMNFFDVVIFSLFLEYLPCPKQRYLCCTKAYKLLKAGGILLIVTPDSKHVGANAKVMKSWRFVLANLGFMRIKYEKLPHMHCLIFRKCFSQHVARRWIQLQQLPSNDILFQSKFMLHIPQDFQESYTLNEYHKPDKSLNDCNDTAIMFEELPAA</sequence>
<dbReference type="RefSeq" id="XP_015593834.1">
    <property type="nucleotide sequence ID" value="XM_015738348.2"/>
</dbReference>
<dbReference type="SUPFAM" id="SSF53335">
    <property type="entry name" value="S-adenosyl-L-methionine-dependent methyltransferases"/>
    <property type="match status" value="1"/>
</dbReference>
<reference evidence="6" key="1">
    <citation type="submission" date="2025-08" db="UniProtKB">
        <authorList>
            <consortium name="RefSeq"/>
        </authorList>
    </citation>
    <scope>IDENTIFICATION</scope>
</reference>
<evidence type="ECO:0000256" key="3">
    <source>
        <dbReference type="ARBA" id="ARBA00022691"/>
    </source>
</evidence>
<keyword evidence="3 4" id="KW-0949">S-adenosyl-L-methionine</keyword>
<proteinExistence type="inferred from homology"/>
<organism evidence="5 6">
    <name type="scientific">Cephus cinctus</name>
    <name type="common">Wheat stem sawfly</name>
    <dbReference type="NCBI Taxonomy" id="211228"/>
    <lineage>
        <taxon>Eukaryota</taxon>
        <taxon>Metazoa</taxon>
        <taxon>Ecdysozoa</taxon>
        <taxon>Arthropoda</taxon>
        <taxon>Hexapoda</taxon>
        <taxon>Insecta</taxon>
        <taxon>Pterygota</taxon>
        <taxon>Neoptera</taxon>
        <taxon>Endopterygota</taxon>
        <taxon>Hymenoptera</taxon>
        <taxon>Cephoidea</taxon>
        <taxon>Cephidae</taxon>
        <taxon>Cephus</taxon>
    </lineage>
</organism>
<dbReference type="Gene3D" id="3.40.50.150">
    <property type="entry name" value="Vaccinia Virus protein VP39"/>
    <property type="match status" value="1"/>
</dbReference>
<evidence type="ECO:0000256" key="2">
    <source>
        <dbReference type="ARBA" id="ARBA00022679"/>
    </source>
</evidence>
<dbReference type="Pfam" id="PF11968">
    <property type="entry name" value="Bmt2"/>
    <property type="match status" value="1"/>
</dbReference>